<organism evidence="1">
    <name type="scientific">Satyrvirus sp</name>
    <dbReference type="NCBI Taxonomy" id="2487771"/>
    <lineage>
        <taxon>Viruses</taxon>
        <taxon>Varidnaviria</taxon>
        <taxon>Bamfordvirae</taxon>
        <taxon>Nucleocytoviricota</taxon>
        <taxon>Megaviricetes</taxon>
        <taxon>Imitervirales</taxon>
        <taxon>Mimiviridae</taxon>
        <taxon>Megamimivirinae</taxon>
    </lineage>
</organism>
<dbReference type="SUPFAM" id="SSF52949">
    <property type="entry name" value="Macro domain-like"/>
    <property type="match status" value="1"/>
</dbReference>
<dbReference type="InterPro" id="IPR043472">
    <property type="entry name" value="Macro_dom-like"/>
</dbReference>
<sequence>MSTEINGDLLDGSWPHIVQQCNCLTVKPHGLSKQIADKYPYADIYSKRKQYLNQNLATEDTQGVPGTIVVSSPTTANPTIFHFLSQYEMGPPGKYKRTTTNIIDNCKNRQIWFGTCLAELENRLLEKYSVKKIAFPDHIGCGLAKGNWEIYKKMLDDFATRIKKREINTYIVKLTN</sequence>
<dbReference type="EMBL" id="MK072443">
    <property type="protein sequence ID" value="AYV85224.1"/>
    <property type="molecule type" value="Genomic_DNA"/>
</dbReference>
<dbReference type="Gene3D" id="3.40.220.10">
    <property type="entry name" value="Leucine Aminopeptidase, subunit E, domain 1"/>
    <property type="match status" value="1"/>
</dbReference>
<evidence type="ECO:0008006" key="2">
    <source>
        <dbReference type="Google" id="ProtNLM"/>
    </source>
</evidence>
<evidence type="ECO:0000313" key="1">
    <source>
        <dbReference type="EMBL" id="AYV85224.1"/>
    </source>
</evidence>
<reference evidence="1" key="1">
    <citation type="submission" date="2018-10" db="EMBL/GenBank/DDBJ databases">
        <title>Hidden diversity of soil giant viruses.</title>
        <authorList>
            <person name="Schulz F."/>
            <person name="Alteio L."/>
            <person name="Goudeau D."/>
            <person name="Ryan E.M."/>
            <person name="Malmstrom R.R."/>
            <person name="Blanchard J."/>
            <person name="Woyke T."/>
        </authorList>
    </citation>
    <scope>NUCLEOTIDE SEQUENCE</scope>
    <source>
        <strain evidence="1">SAV1</strain>
    </source>
</reference>
<proteinExistence type="predicted"/>
<gene>
    <name evidence="1" type="ORF">Satyrvirus7_18</name>
</gene>
<accession>A0A3G5AF59</accession>
<name>A0A3G5AF59_9VIRU</name>
<protein>
    <recommendedName>
        <fullName evidence="2">Macro domain-containing protein</fullName>
    </recommendedName>
</protein>